<name>A0AB38YDL1_9GAMM</name>
<dbReference type="NCBIfam" id="TIGR00113">
    <property type="entry name" value="queA"/>
    <property type="match status" value="1"/>
</dbReference>
<evidence type="ECO:0000256" key="6">
    <source>
        <dbReference type="ARBA" id="ARBA00022691"/>
    </source>
</evidence>
<evidence type="ECO:0000256" key="1">
    <source>
        <dbReference type="ARBA" id="ARBA00004496"/>
    </source>
</evidence>
<keyword evidence="7 13" id="KW-0671">Queuosine biosynthesis</keyword>
<dbReference type="PANTHER" id="PTHR30307">
    <property type="entry name" value="S-ADENOSYLMETHIONINE:TRNA RIBOSYLTRANSFERASE-ISOMERASE"/>
    <property type="match status" value="1"/>
</dbReference>
<dbReference type="GO" id="GO:0005737">
    <property type="term" value="C:cytoplasm"/>
    <property type="evidence" value="ECO:0007669"/>
    <property type="project" value="UniProtKB-SubCell"/>
</dbReference>
<dbReference type="InterPro" id="IPR042119">
    <property type="entry name" value="QueA_dom2"/>
</dbReference>
<comment type="similarity">
    <text evidence="9 13">Belongs to the QueA family.</text>
</comment>
<dbReference type="EC" id="2.4.99.17" evidence="10 13"/>
<evidence type="ECO:0000256" key="13">
    <source>
        <dbReference type="HAMAP-Rule" id="MF_00113"/>
    </source>
</evidence>
<dbReference type="GO" id="GO:0008616">
    <property type="term" value="P:tRNA queuosine(34) biosynthetic process"/>
    <property type="evidence" value="ECO:0007669"/>
    <property type="project" value="UniProtKB-UniRule"/>
</dbReference>
<dbReference type="Gene3D" id="3.40.1780.10">
    <property type="entry name" value="QueA-like"/>
    <property type="match status" value="1"/>
</dbReference>
<proteinExistence type="inferred from homology"/>
<evidence type="ECO:0000256" key="9">
    <source>
        <dbReference type="ARBA" id="ARBA00061210"/>
    </source>
</evidence>
<evidence type="ECO:0000256" key="3">
    <source>
        <dbReference type="ARBA" id="ARBA00011245"/>
    </source>
</evidence>
<evidence type="ECO:0000256" key="8">
    <source>
        <dbReference type="ARBA" id="ARBA00052751"/>
    </source>
</evidence>
<comment type="function">
    <text evidence="13">Transfers and isomerizes the ribose moiety from AdoMet to the 7-aminomethyl group of 7-deazaguanine (preQ1-tRNA) to give epoxyqueuosine (oQ-tRNA).</text>
</comment>
<evidence type="ECO:0000256" key="10">
    <source>
        <dbReference type="ARBA" id="ARBA00066503"/>
    </source>
</evidence>
<dbReference type="InterPro" id="IPR042118">
    <property type="entry name" value="QueA_dom1"/>
</dbReference>
<comment type="subunit">
    <text evidence="3 13">Monomer.</text>
</comment>
<comment type="pathway">
    <text evidence="2 13">tRNA modification; tRNA-queuosine biosynthesis.</text>
</comment>
<dbReference type="InterPro" id="IPR036100">
    <property type="entry name" value="QueA_sf"/>
</dbReference>
<evidence type="ECO:0000256" key="5">
    <source>
        <dbReference type="ARBA" id="ARBA00022679"/>
    </source>
</evidence>
<evidence type="ECO:0000313" key="14">
    <source>
        <dbReference type="EMBL" id="WLD57469.1"/>
    </source>
</evidence>
<dbReference type="RefSeq" id="WP_304994754.1">
    <property type="nucleotide sequence ID" value="NZ_CP101717.1"/>
</dbReference>
<protein>
    <recommendedName>
        <fullName evidence="11 13">S-adenosylmethionine:tRNA ribosyltransferase-isomerase</fullName>
        <ecNumber evidence="10 13">2.4.99.17</ecNumber>
    </recommendedName>
    <alternativeName>
        <fullName evidence="12 13">Queuosine biosynthesis protein QueA</fullName>
    </alternativeName>
</protein>
<dbReference type="Gene3D" id="2.40.10.240">
    <property type="entry name" value="QueA-like"/>
    <property type="match status" value="1"/>
</dbReference>
<dbReference type="HAMAP" id="MF_00113">
    <property type="entry name" value="QueA"/>
    <property type="match status" value="1"/>
</dbReference>
<comment type="catalytic activity">
    <reaction evidence="8 13">
        <text>7-aminomethyl-7-carbaguanosine(34) in tRNA + S-adenosyl-L-methionine = epoxyqueuosine(34) in tRNA + adenine + L-methionine + 2 H(+)</text>
        <dbReference type="Rhea" id="RHEA:32155"/>
        <dbReference type="Rhea" id="RHEA-COMP:10342"/>
        <dbReference type="Rhea" id="RHEA-COMP:18582"/>
        <dbReference type="ChEBI" id="CHEBI:15378"/>
        <dbReference type="ChEBI" id="CHEBI:16708"/>
        <dbReference type="ChEBI" id="CHEBI:57844"/>
        <dbReference type="ChEBI" id="CHEBI:59789"/>
        <dbReference type="ChEBI" id="CHEBI:82833"/>
        <dbReference type="ChEBI" id="CHEBI:194443"/>
        <dbReference type="EC" id="2.4.99.17"/>
    </reaction>
</comment>
<dbReference type="FunFam" id="3.40.1780.10:FF:000001">
    <property type="entry name" value="S-adenosylmethionine:tRNA ribosyltransferase-isomerase"/>
    <property type="match status" value="1"/>
</dbReference>
<evidence type="ECO:0000256" key="4">
    <source>
        <dbReference type="ARBA" id="ARBA00022490"/>
    </source>
</evidence>
<gene>
    <name evidence="13 14" type="primary">queA</name>
    <name evidence="14" type="ORF">NFC81_12215</name>
</gene>
<evidence type="ECO:0000256" key="12">
    <source>
        <dbReference type="ARBA" id="ARBA00076160"/>
    </source>
</evidence>
<comment type="subcellular location">
    <subcellularLocation>
        <location evidence="1 13">Cytoplasm</location>
    </subcellularLocation>
</comment>
<evidence type="ECO:0000256" key="11">
    <source>
        <dbReference type="ARBA" id="ARBA00069325"/>
    </source>
</evidence>
<evidence type="ECO:0000256" key="2">
    <source>
        <dbReference type="ARBA" id="ARBA00004691"/>
    </source>
</evidence>
<dbReference type="InterPro" id="IPR003699">
    <property type="entry name" value="QueA"/>
</dbReference>
<keyword evidence="4 13" id="KW-0963">Cytoplasm</keyword>
<keyword evidence="5 13" id="KW-0808">Transferase</keyword>
<reference evidence="14" key="1">
    <citation type="submission" date="2022-07" db="EMBL/GenBank/DDBJ databases">
        <title>Complete genome sequence of Salinispirillum sp. LH10-3-1 capable of multiple carbohydrate inversion isolated from a soda lake.</title>
        <authorList>
            <person name="Liu J."/>
            <person name="Zhai Y."/>
            <person name="Zhang H."/>
            <person name="Yang H."/>
            <person name="Qu J."/>
            <person name="Li J."/>
        </authorList>
    </citation>
    <scope>NUCLEOTIDE SEQUENCE</scope>
    <source>
        <strain evidence="14">LH 10-3-1</strain>
    </source>
</reference>
<dbReference type="GO" id="GO:0051075">
    <property type="term" value="F:S-adenosylmethionine:tRNA ribosyltransferase-isomerase activity"/>
    <property type="evidence" value="ECO:0007669"/>
    <property type="project" value="UniProtKB-EC"/>
</dbReference>
<dbReference type="SUPFAM" id="SSF111337">
    <property type="entry name" value="QueA-like"/>
    <property type="match status" value="1"/>
</dbReference>
<dbReference type="NCBIfam" id="NF001140">
    <property type="entry name" value="PRK00147.1"/>
    <property type="match status" value="1"/>
</dbReference>
<dbReference type="AlphaFoldDB" id="A0AB38YDL1"/>
<sequence>MRVADFDFTLPDELIARYPMPERTASRLLQLSGETGAVQHGQFGDVLNLLQPGDLLVMNNTRVMPARLFGQKASGGRLEILIERLLDERSALAHVRASRAPKPGAELHLDGGGIVNVVGRRDALFELQLAPELSWLPVLHAQGHMPLPPYIDREDQASDRERYQTVYAQVEGAVAAPTAGLHFDAPLLQALKDKGVEQAFVTLHVGAGTFQPVKVDTVEEHVMHSEYLEVSADTVAAVQACKARGGRVVAVGTTSVRSLESAARSGELQAFAGDSDIFIYPGYRFKVVDALITNFHLPQSTLLMLISAFAGKEAVMAAYEAAIAERYRFFSYGDAMFVTRSQEAAQ</sequence>
<evidence type="ECO:0000256" key="7">
    <source>
        <dbReference type="ARBA" id="ARBA00022785"/>
    </source>
</evidence>
<dbReference type="Pfam" id="PF02547">
    <property type="entry name" value="Queuosine_synth"/>
    <property type="match status" value="1"/>
</dbReference>
<keyword evidence="6 13" id="KW-0949">S-adenosyl-L-methionine</keyword>
<dbReference type="PANTHER" id="PTHR30307:SF0">
    <property type="entry name" value="S-ADENOSYLMETHIONINE:TRNA RIBOSYLTRANSFERASE-ISOMERASE"/>
    <property type="match status" value="1"/>
</dbReference>
<accession>A0AB38YDL1</accession>
<dbReference type="EMBL" id="CP101717">
    <property type="protein sequence ID" value="WLD57469.1"/>
    <property type="molecule type" value="Genomic_DNA"/>
</dbReference>
<keyword evidence="14" id="KW-0328">Glycosyltransferase</keyword>
<organism evidence="14">
    <name type="scientific">Salinispirillum sp. LH 10-3-1</name>
    <dbReference type="NCBI Taxonomy" id="2952525"/>
    <lineage>
        <taxon>Bacteria</taxon>
        <taxon>Pseudomonadati</taxon>
        <taxon>Pseudomonadota</taxon>
        <taxon>Gammaproteobacteria</taxon>
        <taxon>Oceanospirillales</taxon>
        <taxon>Saccharospirillaceae</taxon>
        <taxon>Salinispirillum</taxon>
    </lineage>
</organism>